<proteinExistence type="inferred from homology"/>
<keyword evidence="2 6" id="KW-0662">Pyridine nucleotide biosynthesis</keyword>
<dbReference type="Pfam" id="PF03447">
    <property type="entry name" value="NAD_binding_3"/>
    <property type="match status" value="1"/>
</dbReference>
<dbReference type="NCBIfam" id="NF009828">
    <property type="entry name" value="PRK13303.1-3"/>
    <property type="match status" value="1"/>
</dbReference>
<evidence type="ECO:0000256" key="3">
    <source>
        <dbReference type="ARBA" id="ARBA00022857"/>
    </source>
</evidence>
<evidence type="ECO:0000256" key="2">
    <source>
        <dbReference type="ARBA" id="ARBA00022642"/>
    </source>
</evidence>
<comment type="similarity">
    <text evidence="1 6">Belongs to the L-aspartate dehydrogenase family.</text>
</comment>
<feature type="domain" description="Aspartate dehydrogenase" evidence="7">
    <location>
        <begin position="164"/>
        <end position="250"/>
    </location>
</feature>
<dbReference type="EMBL" id="JACSPV010000005">
    <property type="protein sequence ID" value="MBD8004327.1"/>
    <property type="molecule type" value="Genomic_DNA"/>
</dbReference>
<keyword evidence="3 6" id="KW-0521">NADP</keyword>
<dbReference type="HAMAP" id="MF_01265">
    <property type="entry name" value="NadX"/>
    <property type="match status" value="1"/>
</dbReference>
<comment type="catalytic activity">
    <reaction evidence="6">
        <text>L-aspartate + NADP(+) + H2O = oxaloacetate + NH4(+) + NADPH + H(+)</text>
        <dbReference type="Rhea" id="RHEA:11784"/>
        <dbReference type="ChEBI" id="CHEBI:15377"/>
        <dbReference type="ChEBI" id="CHEBI:15378"/>
        <dbReference type="ChEBI" id="CHEBI:16452"/>
        <dbReference type="ChEBI" id="CHEBI:28938"/>
        <dbReference type="ChEBI" id="CHEBI:29991"/>
        <dbReference type="ChEBI" id="CHEBI:57783"/>
        <dbReference type="ChEBI" id="CHEBI:58349"/>
        <dbReference type="EC" id="1.4.1.21"/>
    </reaction>
</comment>
<evidence type="ECO:0000259" key="7">
    <source>
        <dbReference type="Pfam" id="PF01958"/>
    </source>
</evidence>
<dbReference type="RefSeq" id="WP_191810325.1">
    <property type="nucleotide sequence ID" value="NZ_JACSPV010000005.1"/>
</dbReference>
<evidence type="ECO:0000256" key="6">
    <source>
        <dbReference type="HAMAP-Rule" id="MF_01265"/>
    </source>
</evidence>
<keyword evidence="4 6" id="KW-0560">Oxidoreductase</keyword>
<comment type="pathway">
    <text evidence="6">Cofactor biosynthesis; NAD(+) biosynthesis; iminoaspartate from L-aspartate (dehydrogenase route): step 1/1.</text>
</comment>
<dbReference type="PANTHER" id="PTHR31873">
    <property type="entry name" value="L-ASPARTATE DEHYDROGENASE-RELATED"/>
    <property type="match status" value="1"/>
</dbReference>
<dbReference type="EC" id="1.4.1.21" evidence="6"/>
<dbReference type="InterPro" id="IPR005106">
    <property type="entry name" value="Asp/hSer_DH_NAD-bd"/>
</dbReference>
<dbReference type="SUPFAM" id="SSF51735">
    <property type="entry name" value="NAD(P)-binding Rossmann-fold domains"/>
    <property type="match status" value="1"/>
</dbReference>
<accession>A0ABR8VI15</accession>
<protein>
    <recommendedName>
        <fullName evidence="6">L-aspartate dehydrogenase</fullName>
        <ecNumber evidence="6">1.4.1.21</ecNumber>
    </recommendedName>
</protein>
<dbReference type="InterPro" id="IPR011182">
    <property type="entry name" value="L-Asp_DH"/>
</dbReference>
<keyword evidence="5 6" id="KW-0520">NAD</keyword>
<dbReference type="InterPro" id="IPR036291">
    <property type="entry name" value="NAD(P)-bd_dom_sf"/>
</dbReference>
<evidence type="ECO:0000256" key="4">
    <source>
        <dbReference type="ARBA" id="ARBA00023002"/>
    </source>
</evidence>
<comment type="function">
    <text evidence="6">Specifically catalyzes the NAD or NADP-dependent dehydrogenation of L-aspartate to iminoaspartate.</text>
</comment>
<gene>
    <name evidence="6" type="primary">nadX</name>
    <name evidence="9" type="ORF">H9631_04470</name>
</gene>
<feature type="domain" description="Aspartate/homoserine dehydrogenase NAD-binding" evidence="8">
    <location>
        <begin position="8"/>
        <end position="117"/>
    </location>
</feature>
<evidence type="ECO:0000313" key="10">
    <source>
        <dbReference type="Proteomes" id="UP000648182"/>
    </source>
</evidence>
<comment type="caution">
    <text evidence="9">The sequence shown here is derived from an EMBL/GenBank/DDBJ whole genome shotgun (WGS) entry which is preliminary data.</text>
</comment>
<evidence type="ECO:0000259" key="8">
    <source>
        <dbReference type="Pfam" id="PF03447"/>
    </source>
</evidence>
<dbReference type="PANTHER" id="PTHR31873:SF6">
    <property type="entry name" value="ASPARTATE DEHYDROGENASE DOMAIN-CONTAINING PROTEIN"/>
    <property type="match status" value="1"/>
</dbReference>
<feature type="binding site" evidence="6">
    <location>
        <position position="186"/>
    </location>
    <ligand>
        <name>NAD(+)</name>
        <dbReference type="ChEBI" id="CHEBI:57540"/>
    </ligand>
</feature>
<comment type="miscellaneous">
    <text evidence="6">The iminoaspartate product is unstable in aqueous solution and can decompose to oxaloacetate and ammonia.</text>
</comment>
<organism evidence="9 10">
    <name type="scientific">Bacillus norwichensis</name>
    <dbReference type="NCBI Taxonomy" id="2762217"/>
    <lineage>
        <taxon>Bacteria</taxon>
        <taxon>Bacillati</taxon>
        <taxon>Bacillota</taxon>
        <taxon>Bacilli</taxon>
        <taxon>Bacillales</taxon>
        <taxon>Bacillaceae</taxon>
        <taxon>Bacillus</taxon>
    </lineage>
</organism>
<dbReference type="NCBIfam" id="NF009829">
    <property type="entry name" value="PRK13303.1-4"/>
    <property type="match status" value="1"/>
</dbReference>
<dbReference type="Gene3D" id="3.40.50.720">
    <property type="entry name" value="NAD(P)-binding Rossmann-like Domain"/>
    <property type="match status" value="1"/>
</dbReference>
<evidence type="ECO:0000313" key="9">
    <source>
        <dbReference type="EMBL" id="MBD8004327.1"/>
    </source>
</evidence>
<keyword evidence="10" id="KW-1185">Reference proteome</keyword>
<evidence type="ECO:0000256" key="5">
    <source>
        <dbReference type="ARBA" id="ARBA00023027"/>
    </source>
</evidence>
<comment type="catalytic activity">
    <reaction evidence="6">
        <text>L-aspartate + NAD(+) + H2O = oxaloacetate + NH4(+) + NADH + H(+)</text>
        <dbReference type="Rhea" id="RHEA:11788"/>
        <dbReference type="ChEBI" id="CHEBI:15377"/>
        <dbReference type="ChEBI" id="CHEBI:15378"/>
        <dbReference type="ChEBI" id="CHEBI:16452"/>
        <dbReference type="ChEBI" id="CHEBI:28938"/>
        <dbReference type="ChEBI" id="CHEBI:29991"/>
        <dbReference type="ChEBI" id="CHEBI:57540"/>
        <dbReference type="ChEBI" id="CHEBI:57945"/>
        <dbReference type="EC" id="1.4.1.21"/>
    </reaction>
</comment>
<dbReference type="InterPro" id="IPR002811">
    <property type="entry name" value="Asp_DH"/>
</dbReference>
<sequence>MLKVGLIGYGTIGKEIASHISEGRAGNISVGAILTRSEYHAALPSILMTNNSDTFFNQEFDMIIEAAGHDALKAYGTKVLSLGTDLLLLSTGALADTELYEKMSQTAKANACKIYIPSGAIAGLDRIASGTLGKIDEIKLVTSKPTKSWYGTIAEEQVNLETIHKPHCLFAGSARDAAKLFPESVNAAATLSFAGIGLDNTKVEVFVDPTIQQNVHKIIAVGEFGKMELSIQNNPAKTNPKSSPIVAMSVAKVLRNLTKEIVVGI</sequence>
<feature type="binding site" evidence="6">
    <location>
        <position position="120"/>
    </location>
    <ligand>
        <name>NAD(+)</name>
        <dbReference type="ChEBI" id="CHEBI:57540"/>
    </ligand>
</feature>
<dbReference type="SUPFAM" id="SSF55347">
    <property type="entry name" value="Glyceraldehyde-3-phosphate dehydrogenase-like, C-terminal domain"/>
    <property type="match status" value="1"/>
</dbReference>
<dbReference type="InterPro" id="IPR020626">
    <property type="entry name" value="Asp_DH_prok"/>
</dbReference>
<dbReference type="Proteomes" id="UP000648182">
    <property type="component" value="Unassembled WGS sequence"/>
</dbReference>
<feature type="active site" evidence="6">
    <location>
        <position position="216"/>
    </location>
</feature>
<reference evidence="9 10" key="1">
    <citation type="submission" date="2020-08" db="EMBL/GenBank/DDBJ databases">
        <title>A Genomic Blueprint of the Chicken Gut Microbiome.</title>
        <authorList>
            <person name="Gilroy R."/>
            <person name="Ravi A."/>
            <person name="Getino M."/>
            <person name="Pursley I."/>
            <person name="Horton D.L."/>
            <person name="Alikhan N.-F."/>
            <person name="Baker D."/>
            <person name="Gharbi K."/>
            <person name="Hall N."/>
            <person name="Watson M."/>
            <person name="Adriaenssens E.M."/>
            <person name="Foster-Nyarko E."/>
            <person name="Jarju S."/>
            <person name="Secka A."/>
            <person name="Antonio M."/>
            <person name="Oren A."/>
            <person name="Chaudhuri R."/>
            <person name="La Ragione R.M."/>
            <person name="Hildebrand F."/>
            <person name="Pallen M.J."/>
        </authorList>
    </citation>
    <scope>NUCLEOTIDE SEQUENCE [LARGE SCALE GENOMIC DNA]</scope>
    <source>
        <strain evidence="9 10">Sa1BUA2</strain>
    </source>
</reference>
<dbReference type="Gene3D" id="3.30.360.10">
    <property type="entry name" value="Dihydrodipicolinate Reductase, domain 2"/>
    <property type="match status" value="1"/>
</dbReference>
<dbReference type="PIRSF" id="PIRSF005227">
    <property type="entry name" value="Asp_dh_NAD_syn"/>
    <property type="match status" value="1"/>
</dbReference>
<name>A0ABR8VI15_9BACI</name>
<evidence type="ECO:0000256" key="1">
    <source>
        <dbReference type="ARBA" id="ARBA00008331"/>
    </source>
</evidence>
<dbReference type="Pfam" id="PF01958">
    <property type="entry name" value="Asp_DH_C"/>
    <property type="match status" value="1"/>
</dbReference>